<dbReference type="CDD" id="cd00756">
    <property type="entry name" value="MoaE"/>
    <property type="match status" value="1"/>
</dbReference>
<dbReference type="SUPFAM" id="SSF54690">
    <property type="entry name" value="Molybdopterin synthase subunit MoaE"/>
    <property type="match status" value="1"/>
</dbReference>
<protein>
    <submittedName>
        <fullName evidence="1">Molybdopterin synthase catalytic subunit</fullName>
    </submittedName>
</protein>
<dbReference type="InterPro" id="IPR036563">
    <property type="entry name" value="MoaE_sf"/>
</dbReference>
<gene>
    <name evidence="1" type="primary">Mocs2-004</name>
</gene>
<sequence>MNGRHVVQLDYECYQEMAEKEVKKFCNQTQERWQEIKNIAVHHRLGTVPVKEASIVIAISSPHRVDALAATQFCIDTLKATVPIWKKEVYNDGTTEWMENKECTWKISKRTSLCCHLQATCSARVFIRKRFVWSHDPTCNHLDCK</sequence>
<accession>A0A6F9DKC2</accession>
<dbReference type="EMBL" id="LR788035">
    <property type="protein sequence ID" value="CAB3263897.1"/>
    <property type="molecule type" value="mRNA"/>
</dbReference>
<dbReference type="PANTHER" id="PTHR23404">
    <property type="entry name" value="MOLYBDOPTERIN SYNTHASE RELATED"/>
    <property type="match status" value="1"/>
</dbReference>
<dbReference type="AlphaFoldDB" id="A0A6F9DKC2"/>
<dbReference type="GO" id="GO:0006777">
    <property type="term" value="P:Mo-molybdopterin cofactor biosynthetic process"/>
    <property type="evidence" value="ECO:0007669"/>
    <property type="project" value="InterPro"/>
</dbReference>
<dbReference type="Pfam" id="PF02391">
    <property type="entry name" value="MoaE"/>
    <property type="match status" value="1"/>
</dbReference>
<proteinExistence type="evidence at transcript level"/>
<organism evidence="1">
    <name type="scientific">Phallusia mammillata</name>
    <dbReference type="NCBI Taxonomy" id="59560"/>
    <lineage>
        <taxon>Eukaryota</taxon>
        <taxon>Metazoa</taxon>
        <taxon>Chordata</taxon>
        <taxon>Tunicata</taxon>
        <taxon>Ascidiacea</taxon>
        <taxon>Phlebobranchia</taxon>
        <taxon>Ascidiidae</taxon>
        <taxon>Phallusia</taxon>
    </lineage>
</organism>
<reference evidence="1" key="1">
    <citation type="submission" date="2020-04" db="EMBL/GenBank/DDBJ databases">
        <authorList>
            <person name="Neveu A P."/>
        </authorList>
    </citation>
    <scope>NUCLEOTIDE SEQUENCE</scope>
    <source>
        <tissue evidence="1">Whole embryo</tissue>
    </source>
</reference>
<name>A0A6F9DKC2_9ASCI</name>
<dbReference type="InterPro" id="IPR003448">
    <property type="entry name" value="Mopterin_biosynth_MoaE"/>
</dbReference>
<dbReference type="Gene3D" id="3.90.1170.40">
    <property type="entry name" value="Molybdopterin biosynthesis MoaE subunit"/>
    <property type="match status" value="1"/>
</dbReference>
<evidence type="ECO:0000313" key="1">
    <source>
        <dbReference type="EMBL" id="CAB3263897.1"/>
    </source>
</evidence>